<dbReference type="Pfam" id="PF18201">
    <property type="entry name" value="PIH1_CS"/>
    <property type="match status" value="1"/>
</dbReference>
<organism evidence="7 8">
    <name type="scientific">Electrophorus voltai</name>
    <dbReference type="NCBI Taxonomy" id="2609070"/>
    <lineage>
        <taxon>Eukaryota</taxon>
        <taxon>Metazoa</taxon>
        <taxon>Chordata</taxon>
        <taxon>Craniata</taxon>
        <taxon>Vertebrata</taxon>
        <taxon>Euteleostomi</taxon>
        <taxon>Actinopterygii</taxon>
        <taxon>Neopterygii</taxon>
        <taxon>Teleostei</taxon>
        <taxon>Ostariophysi</taxon>
        <taxon>Gymnotiformes</taxon>
        <taxon>Gymnotoidei</taxon>
        <taxon>Gymnotidae</taxon>
        <taxon>Electrophorus</taxon>
    </lineage>
</organism>
<dbReference type="InterPro" id="IPR034727">
    <property type="entry name" value="Kintoun"/>
</dbReference>
<comment type="subcellular location">
    <subcellularLocation>
        <location evidence="3">Cytoplasm</location>
    </subcellularLocation>
    <subcellularLocation>
        <location evidence="2">Dynein axonemal particle</location>
    </subcellularLocation>
    <text evidence="3">Localizes in the apical cytoplasm around the gamma-tubulin-positive pericentriolar region, not in the cilia.</text>
</comment>
<dbReference type="GO" id="GO:0120293">
    <property type="term" value="C:dynein axonemal particle"/>
    <property type="evidence" value="ECO:0007669"/>
    <property type="project" value="UniProtKB-SubCell"/>
</dbReference>
<dbReference type="PANTHER" id="PTHR22997">
    <property type="entry name" value="PIH1 DOMAIN-CONTAINING PROTEIN 1"/>
    <property type="match status" value="1"/>
</dbReference>
<feature type="domain" description="PIH1D1/2/3 CS-like" evidence="6">
    <location>
        <begin position="255"/>
        <end position="354"/>
    </location>
</feature>
<dbReference type="InterPro" id="IPR041442">
    <property type="entry name" value="PIH1D1/2/3_CS-like"/>
</dbReference>
<gene>
    <name evidence="3" type="primary">DNAAF2</name>
    <name evidence="3" type="synonym">KTU</name>
    <name evidence="7" type="ORF">P4O66_011809</name>
</gene>
<dbReference type="GO" id="GO:0070286">
    <property type="term" value="P:axonemal dynein complex assembly"/>
    <property type="evidence" value="ECO:0007669"/>
    <property type="project" value="UniProtKB-UniRule"/>
</dbReference>
<dbReference type="HAMAP" id="MF_03069">
    <property type="entry name" value="Kintoun"/>
    <property type="match status" value="1"/>
</dbReference>
<dbReference type="PANTHER" id="PTHR22997:SF3">
    <property type="entry name" value="PROTEIN KINTOUN"/>
    <property type="match status" value="1"/>
</dbReference>
<sequence>MDFGNKLELQLTTDEINRFSKALKDEKFREMLHEYAEEISNPENRKKYEEEITQLEQERGNNVQFIHPKPHHVLKTSIDGKEKCFINICSNELINKPTCNAGRSEDGRVGQQWSLPYSLSPGRPDRDVKGNKCMIYDVVFHPETLYIAVKNARFMKLVNSTATQGIEDAFKVKLDRMNVKVLKGQYKGVPHPAVIRKPLPRHPGKEKAAPDEFLSSFYHDKSDIVPNKNPIPLPITPTQGGQGPVRHRSSLPEQPTKPNYTIKYRSVVDLQDYRCSRDSAPSPRPKEIVITIDLPLLKSAGDADLNVSERNLVLQSQKPAYRLELQLSYPVDGDKGDAKFNKAKKQLIITLPVLPTKDPVVIHAKANQPVSNDEEKDERECDKGEMVVNESGELALTIDEETRVADTPLSVKGNNETPKLKWNAKEQENFCTPEMLSQPDFKEKTNNSNPREEKYHSDIETTECLEMAVVPVFESGKHSKHCHVTQDKITENSQLEFIVAQTQIIQDVSQLEIPNGPTNSSQHLIRKSVMDLSVVYEEPSKIISTLDEDSKSTVSLPEEIGMLPEEHAMNSSPEHLSPTIEHKNNENASLVEEIEVPLMEQVNNLFLEKKQIDSNINTPAILQETNPEDGSEVNISDHVTSSVLSFQNSLWFELD</sequence>
<comment type="similarity">
    <text evidence="3">Belongs to the PIH1 family. Kintoun subfamily.</text>
</comment>
<feature type="domain" description="PIH1 N-terminal" evidence="5">
    <location>
        <begin position="39"/>
        <end position="200"/>
    </location>
</feature>
<dbReference type="InterPro" id="IPR050734">
    <property type="entry name" value="PIH1/Kintoun_subfamily"/>
</dbReference>
<proteinExistence type="inferred from homology"/>
<dbReference type="GO" id="GO:0003351">
    <property type="term" value="P:epithelial cilium movement involved in extracellular fluid movement"/>
    <property type="evidence" value="ECO:0007669"/>
    <property type="project" value="TreeGrafter"/>
</dbReference>
<keyword evidence="8" id="KW-1185">Reference proteome</keyword>
<protein>
    <recommendedName>
        <fullName evidence="3">Protein kintoun</fullName>
    </recommendedName>
    <alternativeName>
        <fullName evidence="3">Dynein assembly factor 2, axonemal</fullName>
    </alternativeName>
</protein>
<evidence type="ECO:0000256" key="4">
    <source>
        <dbReference type="SAM" id="MobiDB-lite"/>
    </source>
</evidence>
<evidence type="ECO:0000256" key="3">
    <source>
        <dbReference type="HAMAP-Rule" id="MF_03069"/>
    </source>
</evidence>
<feature type="region of interest" description="Disordered" evidence="4">
    <location>
        <begin position="236"/>
        <end position="258"/>
    </location>
</feature>
<dbReference type="Proteomes" id="UP001239994">
    <property type="component" value="Unassembled WGS sequence"/>
</dbReference>
<dbReference type="EMBL" id="JAROKS010000018">
    <property type="protein sequence ID" value="KAK1793426.1"/>
    <property type="molecule type" value="Genomic_DNA"/>
</dbReference>
<evidence type="ECO:0000259" key="5">
    <source>
        <dbReference type="Pfam" id="PF08190"/>
    </source>
</evidence>
<evidence type="ECO:0000259" key="6">
    <source>
        <dbReference type="Pfam" id="PF18201"/>
    </source>
</evidence>
<reference evidence="7" key="1">
    <citation type="submission" date="2023-03" db="EMBL/GenBank/DDBJ databases">
        <title>Electrophorus voltai genome.</title>
        <authorList>
            <person name="Bian C."/>
        </authorList>
    </citation>
    <scope>NUCLEOTIDE SEQUENCE</scope>
    <source>
        <strain evidence="7">CB-2022</strain>
        <tissue evidence="7">Muscle</tissue>
    </source>
</reference>
<dbReference type="InterPro" id="IPR012981">
    <property type="entry name" value="PIH1_N"/>
</dbReference>
<dbReference type="GO" id="GO:0060285">
    <property type="term" value="P:cilium-dependent cell motility"/>
    <property type="evidence" value="ECO:0007669"/>
    <property type="project" value="UniProtKB-UniRule"/>
</dbReference>
<evidence type="ECO:0000256" key="1">
    <source>
        <dbReference type="ARBA" id="ARBA00022490"/>
    </source>
</evidence>
<name>A0AAD9DTJ2_9TELE</name>
<comment type="function">
    <text evidence="3">Required for cytoplasmic pre-assembly of axonemal dyneins, thereby playing a central role in motility in cilia and flagella. Involved in pre-assembly of dynein arm complexes in the cytoplasm before intraflagellar transport loads them for the ciliary compartment.</text>
</comment>
<accession>A0AAD9DTJ2</accession>
<keyword evidence="1 3" id="KW-0963">Cytoplasm</keyword>
<evidence type="ECO:0000256" key="2">
    <source>
        <dbReference type="ARBA" id="ARBA00024190"/>
    </source>
</evidence>
<dbReference type="AlphaFoldDB" id="A0AAD9DTJ2"/>
<evidence type="ECO:0000313" key="8">
    <source>
        <dbReference type="Proteomes" id="UP001239994"/>
    </source>
</evidence>
<dbReference type="GO" id="GO:0005576">
    <property type="term" value="C:extracellular region"/>
    <property type="evidence" value="ECO:0007669"/>
    <property type="project" value="GOC"/>
</dbReference>
<comment type="caution">
    <text evidence="7">The sequence shown here is derived from an EMBL/GenBank/DDBJ whole genome shotgun (WGS) entry which is preliminary data.</text>
</comment>
<dbReference type="Pfam" id="PF08190">
    <property type="entry name" value="PIH1"/>
    <property type="match status" value="1"/>
</dbReference>
<evidence type="ECO:0000313" key="7">
    <source>
        <dbReference type="EMBL" id="KAK1793426.1"/>
    </source>
</evidence>